<dbReference type="EMBL" id="MFJW01000015">
    <property type="protein sequence ID" value="OGG29800.1"/>
    <property type="molecule type" value="Genomic_DNA"/>
</dbReference>
<dbReference type="AlphaFoldDB" id="A0A1F6AYR0"/>
<keyword evidence="1" id="KW-0812">Transmembrane</keyword>
<comment type="caution">
    <text evidence="2">The sequence shown here is derived from an EMBL/GenBank/DDBJ whole genome shotgun (WGS) entry which is preliminary data.</text>
</comment>
<feature type="transmembrane region" description="Helical" evidence="1">
    <location>
        <begin position="59"/>
        <end position="82"/>
    </location>
</feature>
<protein>
    <recommendedName>
        <fullName evidence="4">Glycosyltransferase RgtA/B/C/D-like domain-containing protein</fullName>
    </recommendedName>
</protein>
<sequence length="504" mass="58660">MEPAKVYLIGFIIASLSFLLQIWPRLTKRYFGVDTWKWLEIAEYVRTHKRLPKRSSKKYIVGSNFGYPPVIVFFLSIASKSFLEKYQFIYSPAFDFFHNYSIYFMAVAFTGNVSTGIFAQTVAALVPLLVIEASNLNTRILSILVYTISFSSLIMFSIGGSYYWLTTASFFLFILFFTHRFAVQAYAIGIIGIAISEKNIFYPLFFISILALAFVLGGRLYREIFREHLGSIRYWMDKINLRFAHQIRGLTSEDKQNNDFITRAYNLSVRIPLLYLIACNPWIFVLAILYVSSLTHFLPTPTIYIPLLGKFTVWALSLIIWAFLVLSVKQLRVVGEGHRYIEYAIFPIALIGGLYASWLWETYHFTFLVIFFLLSSIVLFVIYELQVKLVINDHSRTIDRPLWRIIDFLNRRRDKPVRLATFPMHLSFAFVYFTRSTVLNSDTYIGQGKMTDILPVISKPIGKVLEKYRINHVLLDREYVTIGELELAKYKILIDRDNYVLLKI</sequence>
<evidence type="ECO:0000313" key="3">
    <source>
        <dbReference type="Proteomes" id="UP000178461"/>
    </source>
</evidence>
<feature type="transmembrane region" description="Helical" evidence="1">
    <location>
        <begin position="303"/>
        <end position="328"/>
    </location>
</feature>
<accession>A0A1F6AYR0</accession>
<name>A0A1F6AYR0_9BACT</name>
<feature type="transmembrane region" description="Helical" evidence="1">
    <location>
        <begin position="364"/>
        <end position="383"/>
    </location>
</feature>
<evidence type="ECO:0008006" key="4">
    <source>
        <dbReference type="Google" id="ProtNLM"/>
    </source>
</evidence>
<proteinExistence type="predicted"/>
<feature type="transmembrane region" description="Helical" evidence="1">
    <location>
        <begin position="340"/>
        <end position="358"/>
    </location>
</feature>
<organism evidence="2 3">
    <name type="scientific">Candidatus Gottesmanbacteria bacterium RIFCSPLOWO2_01_FULL_46_21</name>
    <dbReference type="NCBI Taxonomy" id="1798393"/>
    <lineage>
        <taxon>Bacteria</taxon>
        <taxon>Candidatus Gottesmaniibacteriota</taxon>
    </lineage>
</organism>
<dbReference type="Proteomes" id="UP000178461">
    <property type="component" value="Unassembled WGS sequence"/>
</dbReference>
<evidence type="ECO:0000256" key="1">
    <source>
        <dbReference type="SAM" id="Phobius"/>
    </source>
</evidence>
<feature type="transmembrane region" description="Helical" evidence="1">
    <location>
        <begin position="273"/>
        <end position="291"/>
    </location>
</feature>
<keyword evidence="1" id="KW-0472">Membrane</keyword>
<evidence type="ECO:0000313" key="2">
    <source>
        <dbReference type="EMBL" id="OGG29800.1"/>
    </source>
</evidence>
<feature type="transmembrane region" description="Helical" evidence="1">
    <location>
        <begin position="143"/>
        <end position="165"/>
    </location>
</feature>
<gene>
    <name evidence="2" type="ORF">A2971_01475</name>
</gene>
<feature type="transmembrane region" description="Helical" evidence="1">
    <location>
        <begin position="200"/>
        <end position="221"/>
    </location>
</feature>
<keyword evidence="1" id="KW-1133">Transmembrane helix</keyword>
<feature type="transmembrane region" description="Helical" evidence="1">
    <location>
        <begin position="102"/>
        <end position="131"/>
    </location>
</feature>
<feature type="transmembrane region" description="Helical" evidence="1">
    <location>
        <begin position="6"/>
        <end position="23"/>
    </location>
</feature>
<reference evidence="2 3" key="1">
    <citation type="journal article" date="2016" name="Nat. Commun.">
        <title>Thousands of microbial genomes shed light on interconnected biogeochemical processes in an aquifer system.</title>
        <authorList>
            <person name="Anantharaman K."/>
            <person name="Brown C.T."/>
            <person name="Hug L.A."/>
            <person name="Sharon I."/>
            <person name="Castelle C.J."/>
            <person name="Probst A.J."/>
            <person name="Thomas B.C."/>
            <person name="Singh A."/>
            <person name="Wilkins M.J."/>
            <person name="Karaoz U."/>
            <person name="Brodie E.L."/>
            <person name="Williams K.H."/>
            <person name="Hubbard S.S."/>
            <person name="Banfield J.F."/>
        </authorList>
    </citation>
    <scope>NUCLEOTIDE SEQUENCE [LARGE SCALE GENOMIC DNA]</scope>
</reference>